<reference evidence="2" key="1">
    <citation type="submission" date="2021-08" db="EMBL/GenBank/DDBJ databases">
        <authorList>
            <person name="Nwanade C."/>
            <person name="Wang M."/>
            <person name="Masoudi A."/>
            <person name="Yu Z."/>
            <person name="Liu J."/>
        </authorList>
    </citation>
    <scope>NUCLEOTIDE SEQUENCE</scope>
    <source>
        <strain evidence="2">S122</strain>
    </source>
</reference>
<evidence type="ECO:0000313" key="3">
    <source>
        <dbReference type="Proteomes" id="UP001058713"/>
    </source>
</evidence>
<dbReference type="EMBL" id="CP081070">
    <property type="protein sequence ID" value="UWQ52405.1"/>
    <property type="molecule type" value="Genomic_DNA"/>
</dbReference>
<dbReference type="InterPro" id="IPR044927">
    <property type="entry name" value="Endonuclea_NS_2"/>
</dbReference>
<dbReference type="AlphaFoldDB" id="A0A9Q9HHH8"/>
<keyword evidence="2" id="KW-0255">Endonuclease</keyword>
<accession>A0A9Q9HHH8</accession>
<evidence type="ECO:0000313" key="2">
    <source>
        <dbReference type="EMBL" id="UWQ52405.1"/>
    </source>
</evidence>
<dbReference type="Proteomes" id="UP001058713">
    <property type="component" value="Chromosome"/>
</dbReference>
<sequence length="251" mass="27496">MAGLIDFHATVGSNVSFEGKSFSTGATKVTCILTTDNLSIKGGGPKPGACKIVNRLNTNWDVRSLIDIKNVQAALKDKTTLKKLSEASSVDKILSLLGLEEIAMLADYSELQAQKYVKGHLLAQGLGGPGDDRNLTPMSSRCNFRYSTVFEGKMIAAIREAKQIEEKSNFRVKFQFTAECSGHKTSWWRATKETKAMLNGLPATLIASCVPIGFFKENPKNEKIAYSKLPDIAKKQFRKFQKGIGPCKIAL</sequence>
<feature type="domain" description="Type VII secretion system protein EssD-like" evidence="1">
    <location>
        <begin position="113"/>
        <end position="164"/>
    </location>
</feature>
<gene>
    <name evidence="2" type="ORF">K3721_10150</name>
</gene>
<proteinExistence type="predicted"/>
<name>A0A9Q9HHH8_LEICA</name>
<keyword evidence="2" id="KW-0540">Nuclease</keyword>
<keyword evidence="2" id="KW-0378">Hydrolase</keyword>
<organism evidence="2 3">
    <name type="scientific">Leisingera caerulea</name>
    <name type="common">Phaeobacter caeruleus</name>
    <dbReference type="NCBI Taxonomy" id="506591"/>
    <lineage>
        <taxon>Bacteria</taxon>
        <taxon>Pseudomonadati</taxon>
        <taxon>Pseudomonadota</taxon>
        <taxon>Alphaproteobacteria</taxon>
        <taxon>Rhodobacterales</taxon>
        <taxon>Roseobacteraceae</taxon>
        <taxon>Leisingera</taxon>
    </lineage>
</organism>
<protein>
    <submittedName>
        <fullName evidence="2">DNA/RNA non-specific endonuclease</fullName>
    </submittedName>
</protein>
<evidence type="ECO:0000259" key="1">
    <source>
        <dbReference type="Pfam" id="PF13930"/>
    </source>
</evidence>
<dbReference type="GO" id="GO:0004519">
    <property type="term" value="F:endonuclease activity"/>
    <property type="evidence" value="ECO:0007669"/>
    <property type="project" value="UniProtKB-KW"/>
</dbReference>
<dbReference type="RefSeq" id="WP_259970279.1">
    <property type="nucleotide sequence ID" value="NZ_CP081070.1"/>
</dbReference>
<dbReference type="KEGG" id="lcae:K3721_10150"/>
<dbReference type="Pfam" id="PF13930">
    <property type="entry name" value="Endonuclea_NS_2"/>
    <property type="match status" value="1"/>
</dbReference>